<dbReference type="RefSeq" id="WP_196953530.1">
    <property type="nucleotide sequence ID" value="NZ_JADWYK010000001.1"/>
</dbReference>
<gene>
    <name evidence="2" type="ORF">I5L79_03030</name>
</gene>
<protein>
    <recommendedName>
        <fullName evidence="4">Outer membrane protein beta-barrel domain-containing protein</fullName>
    </recommendedName>
</protein>
<feature type="signal peptide" evidence="1">
    <location>
        <begin position="1"/>
        <end position="21"/>
    </location>
</feature>
<feature type="chain" id="PRO_5045133314" description="Outer membrane protein beta-barrel domain-containing protein" evidence="1">
    <location>
        <begin position="22"/>
        <end position="186"/>
    </location>
</feature>
<evidence type="ECO:0000313" key="2">
    <source>
        <dbReference type="EMBL" id="MBG8552500.1"/>
    </source>
</evidence>
<comment type="caution">
    <text evidence="2">The sequence shown here is derived from an EMBL/GenBank/DDBJ whole genome shotgun (WGS) entry which is preliminary data.</text>
</comment>
<dbReference type="EMBL" id="JADWYK010000001">
    <property type="protein sequence ID" value="MBG8552500.1"/>
    <property type="molecule type" value="Genomic_DNA"/>
</dbReference>
<keyword evidence="3" id="KW-1185">Reference proteome</keyword>
<name>A0ABS0KXD3_9BACT</name>
<accession>A0ABS0KXD3</accession>
<proteinExistence type="predicted"/>
<evidence type="ECO:0000313" key="3">
    <source>
        <dbReference type="Proteomes" id="UP000601099"/>
    </source>
</evidence>
<organism evidence="2 3">
    <name type="scientific">Hymenobacter guriensis</name>
    <dbReference type="NCBI Taxonomy" id="2793065"/>
    <lineage>
        <taxon>Bacteria</taxon>
        <taxon>Pseudomonadati</taxon>
        <taxon>Bacteroidota</taxon>
        <taxon>Cytophagia</taxon>
        <taxon>Cytophagales</taxon>
        <taxon>Hymenobacteraceae</taxon>
        <taxon>Hymenobacter</taxon>
    </lineage>
</organism>
<evidence type="ECO:0000256" key="1">
    <source>
        <dbReference type="SAM" id="SignalP"/>
    </source>
</evidence>
<reference evidence="2 3" key="1">
    <citation type="submission" date="2020-11" db="EMBL/GenBank/DDBJ databases">
        <title>Hymenobacter sp.</title>
        <authorList>
            <person name="Kim M.K."/>
        </authorList>
    </citation>
    <scope>NUCLEOTIDE SEQUENCE [LARGE SCALE GENOMIC DNA]</scope>
    <source>
        <strain evidence="2 3">BT594</strain>
    </source>
</reference>
<keyword evidence="1" id="KW-0732">Signal</keyword>
<sequence>MKKNVMVALLMVLLAGTSAWAQKKGSDGGAGYGTGVGLRAGGYSSGLTLKHFLSGKNGVALEALVTTEYKAKGARLTLLLEKQNAIKDIKGLAYYYGAGAHVGAYRGRYYYDEVRYYKHKGRTYYTRYYNDDSRYVAAGADLILGLEYKMPDLPFVLGVDYKPFFEVFDGNAGVYHDAALSLRIIL</sequence>
<dbReference type="Proteomes" id="UP000601099">
    <property type="component" value="Unassembled WGS sequence"/>
</dbReference>
<evidence type="ECO:0008006" key="4">
    <source>
        <dbReference type="Google" id="ProtNLM"/>
    </source>
</evidence>